<name>A0AAW5ICP1_9BACT</name>
<evidence type="ECO:0000313" key="1">
    <source>
        <dbReference type="EMBL" id="MCP9549385.1"/>
    </source>
</evidence>
<gene>
    <name evidence="1" type="ORF">NNC68_07855</name>
</gene>
<dbReference type="Proteomes" id="UP001205506">
    <property type="component" value="Unassembled WGS sequence"/>
</dbReference>
<protein>
    <recommendedName>
        <fullName evidence="3">Phage protein</fullName>
    </recommendedName>
</protein>
<evidence type="ECO:0008006" key="3">
    <source>
        <dbReference type="Google" id="ProtNLM"/>
    </source>
</evidence>
<dbReference type="RefSeq" id="WP_255075266.1">
    <property type="nucleotide sequence ID" value="NZ_JANDWU010000012.1"/>
</dbReference>
<sequence>MVTLEDILNTYFGSDVCIGETLAYIPADGLSLEDAHQLYMKTMNKVEEDVFFRLADGEIQVLTSDDEVHKKSALDELVKSISYIDVVFKYDDEIFVVRVIEELIDLDHYDDLWDWWCGVDNQTVKHPNLNVEVTGKKYENGDVSPDGIYVNIYLDSNDNEPKKAEVLKIISNFTAVPFRNRRG</sequence>
<organism evidence="1 2">
    <name type="scientific">Segatella copri</name>
    <dbReference type="NCBI Taxonomy" id="165179"/>
    <lineage>
        <taxon>Bacteria</taxon>
        <taxon>Pseudomonadati</taxon>
        <taxon>Bacteroidota</taxon>
        <taxon>Bacteroidia</taxon>
        <taxon>Bacteroidales</taxon>
        <taxon>Prevotellaceae</taxon>
        <taxon>Segatella</taxon>
    </lineage>
</organism>
<dbReference type="EMBL" id="JANDWU010000012">
    <property type="protein sequence ID" value="MCP9549385.1"/>
    <property type="molecule type" value="Genomic_DNA"/>
</dbReference>
<accession>A0AAW5ICP1</accession>
<comment type="caution">
    <text evidence="1">The sequence shown here is derived from an EMBL/GenBank/DDBJ whole genome shotgun (WGS) entry which is preliminary data.</text>
</comment>
<dbReference type="AlphaFoldDB" id="A0AAW5ICP1"/>
<proteinExistence type="predicted"/>
<reference evidence="1" key="1">
    <citation type="submission" date="2022-07" db="EMBL/GenBank/DDBJ databases">
        <title>Prevotella copri.</title>
        <authorList>
            <person name="Yang C."/>
        </authorList>
    </citation>
    <scope>NUCLEOTIDE SEQUENCE</scope>
    <source>
        <strain evidence="1">HF1805</strain>
    </source>
</reference>
<evidence type="ECO:0000313" key="2">
    <source>
        <dbReference type="Proteomes" id="UP001205506"/>
    </source>
</evidence>